<proteinExistence type="predicted"/>
<dbReference type="EMBL" id="MRCY01000380">
    <property type="protein sequence ID" value="RKK88136.1"/>
    <property type="molecule type" value="Genomic_DNA"/>
</dbReference>
<evidence type="ECO:0000313" key="3">
    <source>
        <dbReference type="Proteomes" id="UP000285860"/>
    </source>
</evidence>
<accession>A0A420P6J1</accession>
<name>A0A420P6J1_FUSOX</name>
<sequence>MTSTVIHQLKRILQDTESLEVSLREMHFSQEARTELDTIADKFRALAIMIGKKTQSFKPRQEDISWEKSKSRREKAEKTLTDILTRNKLSDRRVLRKNLITIFCGPDKHMHDSPTITSKKVATGKRCEKLRQLSSDGIIAWAIAYPSASWAGGVMGNDVFDCLLGDIEPNDTLQWPPEVNEMLLELQEKSIQDNEAFNKLVEDLSNPSRYDPRPDDAIALHPIDQPPNQRNRGQVLSRGTGQTPDLDNRNEGHVQRRPICLGRTTLTTAIQRVGQEQRAVEMGEKPRV</sequence>
<evidence type="ECO:0000313" key="2">
    <source>
        <dbReference type="EMBL" id="RKK88136.1"/>
    </source>
</evidence>
<evidence type="ECO:0000256" key="1">
    <source>
        <dbReference type="SAM" id="MobiDB-lite"/>
    </source>
</evidence>
<protein>
    <submittedName>
        <fullName evidence="2">Uncharacterized protein</fullName>
    </submittedName>
</protein>
<feature type="region of interest" description="Disordered" evidence="1">
    <location>
        <begin position="204"/>
        <end position="253"/>
    </location>
</feature>
<gene>
    <name evidence="2" type="ORF">BFJ68_g16952</name>
</gene>
<feature type="compositionally biased region" description="Polar residues" evidence="1">
    <location>
        <begin position="226"/>
        <end position="245"/>
    </location>
</feature>
<dbReference type="AlphaFoldDB" id="A0A420P6J1"/>
<reference evidence="2 3" key="1">
    <citation type="journal article" date="2018" name="Sci. Rep.">
        <title>Characterisation of pathogen-specific regions and novel effector candidates in Fusarium oxysporum f. sp. cepae.</title>
        <authorList>
            <person name="Armitage A.D."/>
            <person name="Taylor A."/>
            <person name="Sobczyk M.K."/>
            <person name="Baxter L."/>
            <person name="Greenfield B.P."/>
            <person name="Bates H.J."/>
            <person name="Wilson F."/>
            <person name="Jackson A.C."/>
            <person name="Ott S."/>
            <person name="Harrison R.J."/>
            <person name="Clarkson J.P."/>
        </authorList>
    </citation>
    <scope>NUCLEOTIDE SEQUENCE [LARGE SCALE GENOMIC DNA]</scope>
    <source>
        <strain evidence="2 3">Fo_A28</strain>
    </source>
</reference>
<comment type="caution">
    <text evidence="2">The sequence shown here is derived from an EMBL/GenBank/DDBJ whole genome shotgun (WGS) entry which is preliminary data.</text>
</comment>
<organism evidence="2 3">
    <name type="scientific">Fusarium oxysporum</name>
    <name type="common">Fusarium vascular wilt</name>
    <dbReference type="NCBI Taxonomy" id="5507"/>
    <lineage>
        <taxon>Eukaryota</taxon>
        <taxon>Fungi</taxon>
        <taxon>Dikarya</taxon>
        <taxon>Ascomycota</taxon>
        <taxon>Pezizomycotina</taxon>
        <taxon>Sordariomycetes</taxon>
        <taxon>Hypocreomycetidae</taxon>
        <taxon>Hypocreales</taxon>
        <taxon>Nectriaceae</taxon>
        <taxon>Fusarium</taxon>
        <taxon>Fusarium oxysporum species complex</taxon>
    </lineage>
</organism>
<dbReference type="Proteomes" id="UP000285860">
    <property type="component" value="Unassembled WGS sequence"/>
</dbReference>